<dbReference type="SMART" id="SM00181">
    <property type="entry name" value="EGF"/>
    <property type="match status" value="2"/>
</dbReference>
<feature type="domain" description="EGF-like" evidence="4">
    <location>
        <begin position="833"/>
        <end position="866"/>
    </location>
</feature>
<dbReference type="Gene3D" id="2.60.120.260">
    <property type="entry name" value="Galactose-binding domain-like"/>
    <property type="match status" value="1"/>
</dbReference>
<name>D3BTT3_HETP5</name>
<dbReference type="SUPFAM" id="SSF81296">
    <property type="entry name" value="E set domains"/>
    <property type="match status" value="2"/>
</dbReference>
<evidence type="ECO:0000256" key="2">
    <source>
        <dbReference type="PROSITE-ProRule" id="PRU00076"/>
    </source>
</evidence>
<dbReference type="PANTHER" id="PTHR31341:SF15">
    <property type="entry name" value="EGF-LIKE DOMAIN-CONTAINING PROTEIN"/>
    <property type="match status" value="1"/>
</dbReference>
<sequence length="1060" mass="116070">MSDGFGTNQSIATFLASNTVYTEASTSAIYFTQRVTTVGSNSYPTNINTVNKNNAILRWVQTSASSGYYTAFTLFPPGSATMSILLTPWIYSPTYQTYSASSQTTSIATPISSSSEVDFMVYEAQTLFDLFVHADGVLYQYSIGGLKSTNVFNYTASKTAIAYGSTLMACTSDINGAYIEKFNFVNGQHSVYNLTTDFSACLNMNMDQNYQQLFVSIADSQGNLALITTSFTGLHPTTFKFTPSEKVNTVNLNSYSYAVGVDNSINVVRVASGIGQIYTMTYKNLCPNQCNNHGQCFSGACICSSSWLGDDCSVPKPFIYTGGTAQVAYLGTTVVTITGESFVNTPNNKITICGGQCLSMVFVSAQSIICTLTLYGNQTNSPFDNCDITVSFNGYSSDTEYIITYATPTLSEQYFQVNDTLVFNGTNMYNAANFQVRINQQTPVSDLIADPYSLSFKIPAGSHNFNLDIFTTNTWLYSGIVKLVPYLTSINPSSLQTASGYNITLSGDFFQSNDLTEMRIYIGDDYVNGTVVDMNTVIFPNMEGIIAKKIIRAYDDATYQLYSNSLAFVYSPPTIVSTNINQTDNTIISIQGNNFGSSGTLISFAISNSEPIAVTFISVTHNIIIFKAPSTIFTAFYHLTVDDQAAATEIPLLFKPTIQSVSNPHVTGGNLTIVGNYIINSEIYFSNIRASEQLISPCVAQSSNNIPATIICQVEGGAGDMDVVAVSNLPDVGTLYTPPFESKYQAPSISNISPAVYFANRTAQFTIFGDNFYNSNIIVKINDEECNITATFTNNITCEITSLKLANETTNPVPVFVSVESQNVFANNTVAYYGKWCLNDCSQHGTCNYETTVCKCDIGWRGNDCSEEIPVPSTTTSTPTGGATTDATTGGATTTGSTTSDLNSSSQLSINILAALLSFFNQKQAREDDRTKETSRETKRKPRYNCPVENALNEFLAQKQQHSNLMDSTTSITYSPTKKRYQDMDNVQIPDQSLLHICWHVGSIFPAWLWRNSHSLLSRECSHRKQRLSLCNFLITSVDLSNFSAICTYFSRVHLFAFLV</sequence>
<dbReference type="OMA" id="CNISHIT"/>
<dbReference type="Pfam" id="PF01833">
    <property type="entry name" value="TIG"/>
    <property type="match status" value="3"/>
</dbReference>
<feature type="region of interest" description="Disordered" evidence="3">
    <location>
        <begin position="870"/>
        <end position="901"/>
    </location>
</feature>
<dbReference type="Pfam" id="PF23106">
    <property type="entry name" value="EGF_Teneurin"/>
    <property type="match status" value="1"/>
</dbReference>
<keyword evidence="2" id="KW-0245">EGF-like domain</keyword>
<dbReference type="FunFam" id="2.10.25.10:FF:000001">
    <property type="entry name" value="Tenascin C"/>
    <property type="match status" value="1"/>
</dbReference>
<accession>D3BTT3</accession>
<keyword evidence="6" id="KW-1185">Reference proteome</keyword>
<dbReference type="Proteomes" id="UP000001396">
    <property type="component" value="Unassembled WGS sequence"/>
</dbReference>
<dbReference type="PROSITE" id="PS01186">
    <property type="entry name" value="EGF_2"/>
    <property type="match status" value="1"/>
</dbReference>
<organism evidence="5 6">
    <name type="scientific">Heterostelium pallidum (strain ATCC 26659 / Pp 5 / PN500)</name>
    <name type="common">Cellular slime mold</name>
    <name type="synonym">Polysphondylium pallidum</name>
    <dbReference type="NCBI Taxonomy" id="670386"/>
    <lineage>
        <taxon>Eukaryota</taxon>
        <taxon>Amoebozoa</taxon>
        <taxon>Evosea</taxon>
        <taxon>Eumycetozoa</taxon>
        <taxon>Dictyostelia</taxon>
        <taxon>Acytosteliales</taxon>
        <taxon>Acytosteliaceae</taxon>
        <taxon>Heterostelium</taxon>
    </lineage>
</organism>
<dbReference type="InterPro" id="IPR000742">
    <property type="entry name" value="EGF"/>
</dbReference>
<keyword evidence="1" id="KW-0325">Glycoprotein</keyword>
<dbReference type="GeneID" id="31366661"/>
<dbReference type="InterPro" id="IPR052014">
    <property type="entry name" value="Dictyostelium_Tiger"/>
</dbReference>
<dbReference type="Gene3D" id="2.10.25.10">
    <property type="entry name" value="Laminin"/>
    <property type="match status" value="1"/>
</dbReference>
<dbReference type="EMBL" id="ADBJ01000056">
    <property type="protein sequence ID" value="EFA75119.1"/>
    <property type="molecule type" value="Genomic_DNA"/>
</dbReference>
<dbReference type="InterPro" id="IPR002909">
    <property type="entry name" value="IPT_dom"/>
</dbReference>
<dbReference type="RefSeq" id="XP_020427253.1">
    <property type="nucleotide sequence ID" value="XM_020581950.1"/>
</dbReference>
<feature type="disulfide bond" evidence="2">
    <location>
        <begin position="837"/>
        <end position="847"/>
    </location>
</feature>
<dbReference type="STRING" id="670386.D3BTT3"/>
<dbReference type="CDD" id="cd00603">
    <property type="entry name" value="IPT_PCSR"/>
    <property type="match status" value="1"/>
</dbReference>
<proteinExistence type="predicted"/>
<comment type="caution">
    <text evidence="5">The sequence shown here is derived from an EMBL/GenBank/DDBJ whole genome shotgun (WGS) entry which is preliminary data.</text>
</comment>
<dbReference type="PROSITE" id="PS50026">
    <property type="entry name" value="EGF_3"/>
    <property type="match status" value="1"/>
</dbReference>
<dbReference type="FunCoup" id="D3BTT3">
    <property type="interactions" value="802"/>
</dbReference>
<evidence type="ECO:0000259" key="4">
    <source>
        <dbReference type="PROSITE" id="PS50026"/>
    </source>
</evidence>
<dbReference type="PROSITE" id="PS00022">
    <property type="entry name" value="EGF_1"/>
    <property type="match status" value="2"/>
</dbReference>
<feature type="compositionally biased region" description="Low complexity" evidence="3">
    <location>
        <begin position="872"/>
        <end position="901"/>
    </location>
</feature>
<evidence type="ECO:0000313" key="6">
    <source>
        <dbReference type="Proteomes" id="UP000001396"/>
    </source>
</evidence>
<comment type="caution">
    <text evidence="2">Lacks conserved residue(s) required for the propagation of feature annotation.</text>
</comment>
<gene>
    <name evidence="5" type="ORF">PPL_11193</name>
</gene>
<dbReference type="AlphaFoldDB" id="D3BTT3"/>
<evidence type="ECO:0000256" key="3">
    <source>
        <dbReference type="SAM" id="MobiDB-lite"/>
    </source>
</evidence>
<dbReference type="Gene3D" id="2.60.40.10">
    <property type="entry name" value="Immunoglobulins"/>
    <property type="match status" value="1"/>
</dbReference>
<dbReference type="PANTHER" id="PTHR31341">
    <property type="entry name" value="IPT/TIG DOMAIN-CONTAINING PROTEIN-RELATED-RELATED"/>
    <property type="match status" value="1"/>
</dbReference>
<reference evidence="5 6" key="1">
    <citation type="journal article" date="2011" name="Genome Res.">
        <title>Phylogeny-wide analysis of social amoeba genomes highlights ancient origins for complex intercellular communication.</title>
        <authorList>
            <person name="Heidel A.J."/>
            <person name="Lawal H.M."/>
            <person name="Felder M."/>
            <person name="Schilde C."/>
            <person name="Helps N.R."/>
            <person name="Tunggal B."/>
            <person name="Rivero F."/>
            <person name="John U."/>
            <person name="Schleicher M."/>
            <person name="Eichinger L."/>
            <person name="Platzer M."/>
            <person name="Noegel A.A."/>
            <person name="Schaap P."/>
            <person name="Gloeckner G."/>
        </authorList>
    </citation>
    <scope>NUCLEOTIDE SEQUENCE [LARGE SCALE GENOMIC DNA]</scope>
    <source>
        <strain evidence="6">ATCC 26659 / Pp 5 / PN500</strain>
    </source>
</reference>
<dbReference type="InterPro" id="IPR014756">
    <property type="entry name" value="Ig_E-set"/>
</dbReference>
<dbReference type="InterPro" id="IPR013783">
    <property type="entry name" value="Ig-like_fold"/>
</dbReference>
<protein>
    <recommendedName>
        <fullName evidence="4">EGF-like domain-containing protein</fullName>
    </recommendedName>
</protein>
<feature type="disulfide bond" evidence="2">
    <location>
        <begin position="856"/>
        <end position="865"/>
    </location>
</feature>
<keyword evidence="2" id="KW-1015">Disulfide bond</keyword>
<evidence type="ECO:0000256" key="1">
    <source>
        <dbReference type="ARBA" id="ARBA00023180"/>
    </source>
</evidence>
<dbReference type="InParanoid" id="D3BTT3"/>
<evidence type="ECO:0000313" key="5">
    <source>
        <dbReference type="EMBL" id="EFA75119.1"/>
    </source>
</evidence>